<dbReference type="Proteomes" id="UP001470230">
    <property type="component" value="Unassembled WGS sequence"/>
</dbReference>
<reference evidence="1 2" key="1">
    <citation type="submission" date="2024-04" db="EMBL/GenBank/DDBJ databases">
        <title>Tritrichomonas musculus Genome.</title>
        <authorList>
            <person name="Alves-Ferreira E."/>
            <person name="Grigg M."/>
            <person name="Lorenzi H."/>
            <person name="Galac M."/>
        </authorList>
    </citation>
    <scope>NUCLEOTIDE SEQUENCE [LARGE SCALE GENOMIC DNA]</scope>
    <source>
        <strain evidence="1 2">EAF2021</strain>
    </source>
</reference>
<name>A0ABR2KKL7_9EUKA</name>
<comment type="caution">
    <text evidence="1">The sequence shown here is derived from an EMBL/GenBank/DDBJ whole genome shotgun (WGS) entry which is preliminary data.</text>
</comment>
<proteinExistence type="predicted"/>
<keyword evidence="2" id="KW-1185">Reference proteome</keyword>
<gene>
    <name evidence="1" type="ORF">M9Y10_035317</name>
</gene>
<protein>
    <submittedName>
        <fullName evidence="1">Uncharacterized protein</fullName>
    </submittedName>
</protein>
<dbReference type="EMBL" id="JAPFFF010000005">
    <property type="protein sequence ID" value="KAK8890540.1"/>
    <property type="molecule type" value="Genomic_DNA"/>
</dbReference>
<evidence type="ECO:0000313" key="2">
    <source>
        <dbReference type="Proteomes" id="UP001470230"/>
    </source>
</evidence>
<evidence type="ECO:0000313" key="1">
    <source>
        <dbReference type="EMBL" id="KAK8890540.1"/>
    </source>
</evidence>
<organism evidence="1 2">
    <name type="scientific">Tritrichomonas musculus</name>
    <dbReference type="NCBI Taxonomy" id="1915356"/>
    <lineage>
        <taxon>Eukaryota</taxon>
        <taxon>Metamonada</taxon>
        <taxon>Parabasalia</taxon>
        <taxon>Tritrichomonadida</taxon>
        <taxon>Tritrichomonadidae</taxon>
        <taxon>Tritrichomonas</taxon>
    </lineage>
</organism>
<sequence>MNNTITVATFLSTLKAEVRATQEARRTITSDAVQSEQQYHDAVQTAHYVVGSRVPSRTSTISQSSTLRSKTVGATRTFGTAISDITQRDTSNTAVPVTKKEEFHVYFDPEQDLDALMEYKPKRSP</sequence>
<accession>A0ABR2KKL7</accession>